<evidence type="ECO:0000259" key="2">
    <source>
        <dbReference type="Pfam" id="PF23544"/>
    </source>
</evidence>
<dbReference type="PANTHER" id="PTHR47708">
    <property type="match status" value="1"/>
</dbReference>
<accession>A0A1X2IFS9</accession>
<sequence>MTHTGRPIKIGCYSAFWGDSIEAAIQLANVESLDYLVADYLAEITMGIFAGLRLRRQGKPGNDYVGLFLENTLPDILPLISKNKTKLVTNAGALDPYGCKKAVEQLLEEMNMTGLKVAVVAGDDLLDGKEAMPTLASFKSLQSFSPYSPVNHTLDSDQMPGEDDMILALNAYLGAKGIAAALAQGADIVVTGRVVDSALVVGPLMHEYQWDLSRQSNYYDLLASASLAGHIIECGCHCTGGNFTDWKQVVAAGNGGYSNMGYPIVEFESNGNFIITKPEGTGGVVSPGTVSEQILYETMDPALYIMADVIVDLRQVQLQQIGRDRVHVSGTRGLQPTPWVKCCGIFINGYQAHGDVLIAGHEAKQKAITIGNAIRDRCSSIFKRRGFDDFKDFHVEAVGGESLYGIHESREILLRVSAHHDDPAALAVFAKEVNPVVTSGAPAMGFYSLPSVLPNMVHFPALLPKMEVKTTVVVGKDGKPFDLPWDAWDTDSKFGDAPSPVPAIPVYDGPTTHLVKTKLIQLAYGRSGDKGDVSNIGIIARDPRYAPFIKRSITEQAVASYMEHLCKGGNVKRYELPGLHAFNFVLTKALGGGGISSLSVDRQGKTYAQLMISGMTVEIPSDLLPPSAAKL</sequence>
<dbReference type="OrthoDB" id="10265871at2759"/>
<evidence type="ECO:0000313" key="4">
    <source>
        <dbReference type="Proteomes" id="UP000193560"/>
    </source>
</evidence>
<dbReference type="Pfam" id="PF23544">
    <property type="entry name" value="AtuA_ferredoxin"/>
    <property type="match status" value="1"/>
</dbReference>
<feature type="domain" description="AtuA-like ferredoxin-fold" evidence="2">
    <location>
        <begin position="518"/>
        <end position="613"/>
    </location>
</feature>
<evidence type="ECO:0000313" key="3">
    <source>
        <dbReference type="EMBL" id="ORZ15746.1"/>
    </source>
</evidence>
<gene>
    <name evidence="3" type="ORF">BCR42DRAFT_415826</name>
</gene>
<protein>
    <recommendedName>
        <fullName evidence="5">Terpene utilization protein AtuA</fullName>
    </recommendedName>
</protein>
<dbReference type="InterPro" id="IPR056362">
    <property type="entry name" value="AtuA-like_ferredoxin_dom"/>
</dbReference>
<comment type="caution">
    <text evidence="3">The sequence shown here is derived from an EMBL/GenBank/DDBJ whole genome shotgun (WGS) entry which is preliminary data.</text>
</comment>
<proteinExistence type="predicted"/>
<reference evidence="3 4" key="1">
    <citation type="submission" date="2016-07" db="EMBL/GenBank/DDBJ databases">
        <title>Pervasive Adenine N6-methylation of Active Genes in Fungi.</title>
        <authorList>
            <consortium name="DOE Joint Genome Institute"/>
            <person name="Mondo S.J."/>
            <person name="Dannebaum R.O."/>
            <person name="Kuo R.C."/>
            <person name="Labutti K."/>
            <person name="Haridas S."/>
            <person name="Kuo A."/>
            <person name="Salamov A."/>
            <person name="Ahrendt S.R."/>
            <person name="Lipzen A."/>
            <person name="Sullivan W."/>
            <person name="Andreopoulos W.B."/>
            <person name="Clum A."/>
            <person name="Lindquist E."/>
            <person name="Daum C."/>
            <person name="Ramamoorthy G.K."/>
            <person name="Gryganskyi A."/>
            <person name="Culley D."/>
            <person name="Magnuson J.K."/>
            <person name="James T.Y."/>
            <person name="O'Malley M.A."/>
            <person name="Stajich J.E."/>
            <person name="Spatafora J.W."/>
            <person name="Visel A."/>
            <person name="Grigoriev I.V."/>
        </authorList>
    </citation>
    <scope>NUCLEOTIDE SEQUENCE [LARGE SCALE GENOMIC DNA]</scope>
    <source>
        <strain evidence="3 4">NRRL 1336</strain>
    </source>
</reference>
<dbReference type="Pfam" id="PF07287">
    <property type="entry name" value="AtuA"/>
    <property type="match status" value="1"/>
</dbReference>
<evidence type="ECO:0000259" key="1">
    <source>
        <dbReference type="Pfam" id="PF07287"/>
    </source>
</evidence>
<feature type="domain" description="Acyclic terpene utilisation N-terminal" evidence="1">
    <location>
        <begin position="8"/>
        <end position="473"/>
    </location>
</feature>
<dbReference type="InterPro" id="IPR010839">
    <property type="entry name" value="AtuA_N"/>
</dbReference>
<evidence type="ECO:0008006" key="5">
    <source>
        <dbReference type="Google" id="ProtNLM"/>
    </source>
</evidence>
<name>A0A1X2IFS9_9FUNG</name>
<keyword evidence="4" id="KW-1185">Reference proteome</keyword>
<dbReference type="STRING" id="90262.A0A1X2IFS9"/>
<dbReference type="AlphaFoldDB" id="A0A1X2IFS9"/>
<organism evidence="3 4">
    <name type="scientific">Absidia repens</name>
    <dbReference type="NCBI Taxonomy" id="90262"/>
    <lineage>
        <taxon>Eukaryota</taxon>
        <taxon>Fungi</taxon>
        <taxon>Fungi incertae sedis</taxon>
        <taxon>Mucoromycota</taxon>
        <taxon>Mucoromycotina</taxon>
        <taxon>Mucoromycetes</taxon>
        <taxon>Mucorales</taxon>
        <taxon>Cunninghamellaceae</taxon>
        <taxon>Absidia</taxon>
    </lineage>
</organism>
<dbReference type="PANTHER" id="PTHR47708:SF2">
    <property type="entry name" value="SI:CH73-132F6.5"/>
    <property type="match status" value="1"/>
</dbReference>
<dbReference type="EMBL" id="MCGE01000012">
    <property type="protein sequence ID" value="ORZ15746.1"/>
    <property type="molecule type" value="Genomic_DNA"/>
</dbReference>
<dbReference type="Proteomes" id="UP000193560">
    <property type="component" value="Unassembled WGS sequence"/>
</dbReference>